<dbReference type="EMBL" id="JAWDGP010006482">
    <property type="protein sequence ID" value="KAK3740202.1"/>
    <property type="molecule type" value="Genomic_DNA"/>
</dbReference>
<dbReference type="AlphaFoldDB" id="A0AAE1CWP3"/>
<organism evidence="2 3">
    <name type="scientific">Elysia crispata</name>
    <name type="common">lettuce slug</name>
    <dbReference type="NCBI Taxonomy" id="231223"/>
    <lineage>
        <taxon>Eukaryota</taxon>
        <taxon>Metazoa</taxon>
        <taxon>Spiralia</taxon>
        <taxon>Lophotrochozoa</taxon>
        <taxon>Mollusca</taxon>
        <taxon>Gastropoda</taxon>
        <taxon>Heterobranchia</taxon>
        <taxon>Euthyneura</taxon>
        <taxon>Panpulmonata</taxon>
        <taxon>Sacoglossa</taxon>
        <taxon>Placobranchoidea</taxon>
        <taxon>Plakobranchidae</taxon>
        <taxon>Elysia</taxon>
    </lineage>
</organism>
<feature type="compositionally biased region" description="Polar residues" evidence="1">
    <location>
        <begin position="83"/>
        <end position="95"/>
    </location>
</feature>
<reference evidence="2" key="1">
    <citation type="journal article" date="2023" name="G3 (Bethesda)">
        <title>A reference genome for the long-term kleptoplast-retaining sea slug Elysia crispata morphotype clarki.</title>
        <authorList>
            <person name="Eastman K.E."/>
            <person name="Pendleton A.L."/>
            <person name="Shaikh M.A."/>
            <person name="Suttiyut T."/>
            <person name="Ogas R."/>
            <person name="Tomko P."/>
            <person name="Gavelis G."/>
            <person name="Widhalm J.R."/>
            <person name="Wisecaver J.H."/>
        </authorList>
    </citation>
    <scope>NUCLEOTIDE SEQUENCE</scope>
    <source>
        <strain evidence="2">ECLA1</strain>
    </source>
</reference>
<name>A0AAE1CWP3_9GAST</name>
<evidence type="ECO:0000313" key="2">
    <source>
        <dbReference type="EMBL" id="KAK3740202.1"/>
    </source>
</evidence>
<protein>
    <submittedName>
        <fullName evidence="2">Uncharacterized protein</fullName>
    </submittedName>
</protein>
<proteinExistence type="predicted"/>
<evidence type="ECO:0000313" key="3">
    <source>
        <dbReference type="Proteomes" id="UP001283361"/>
    </source>
</evidence>
<gene>
    <name evidence="2" type="ORF">RRG08_054225</name>
</gene>
<feature type="region of interest" description="Disordered" evidence="1">
    <location>
        <begin position="80"/>
        <end position="102"/>
    </location>
</feature>
<dbReference type="Proteomes" id="UP001283361">
    <property type="component" value="Unassembled WGS sequence"/>
</dbReference>
<sequence>MRVRDSETIMFRLQPTKRVSDKFIAVSVIDLMTHSLVHHQVCEAESVGGDSRRAVSLFLSPQQRATGYQVYLWTAVPQDRQVDSSTEGRNASLPKQQAEESK</sequence>
<keyword evidence="3" id="KW-1185">Reference proteome</keyword>
<evidence type="ECO:0000256" key="1">
    <source>
        <dbReference type="SAM" id="MobiDB-lite"/>
    </source>
</evidence>
<accession>A0AAE1CWP3</accession>
<comment type="caution">
    <text evidence="2">The sequence shown here is derived from an EMBL/GenBank/DDBJ whole genome shotgun (WGS) entry which is preliminary data.</text>
</comment>